<reference evidence="6 8" key="2">
    <citation type="journal article" date="2012" name="BMC Genomics">
        <title>A comparative genomics perspective on the genetic content of the alkaliphilic haloarchaeon Natrialba magadii ATCC 43099T.</title>
        <authorList>
            <person name="Siddaramappa S."/>
            <person name="Challacombe J.F."/>
            <person name="Decastro R.E."/>
            <person name="Pfeiffer F."/>
            <person name="Sastre D.E."/>
            <person name="Gimenez M.I."/>
            <person name="Paggi R.A."/>
            <person name="Detter J.C."/>
            <person name="Davenport K.W."/>
            <person name="Goodwin L.A."/>
            <person name="Kyrpides N."/>
            <person name="Tapia R."/>
            <person name="Pitluck S."/>
            <person name="Lucas S."/>
            <person name="Woyke T."/>
            <person name="Maupin-Furlow J.A."/>
        </authorList>
    </citation>
    <scope>NUCLEOTIDE SEQUENCE [LARGE SCALE GENOMIC DNA]</scope>
    <source>
        <strain evidence="6">ATCC 43099</strain>
        <strain evidence="8">ATCC 43099 / DSM 3394 / CCM 3739 / CIP 104546 / IAM 13178 / JCM 8861 / NBRC 102185 / NCIMB 2190 / MS3</strain>
    </source>
</reference>
<sequence length="349" mass="36041">MEILGLSLPLLALFVSFGFMVGVLFGFFGMGGSFLITPTLLILDYPASVAIGSGLAFYFGTSVIAVLKHYDIGQVDYKLGAILFVVLSVGIELGSRLVFALEALGIAEVVTGIAYIVLLAGIGALFLRRAYNLENDESDANDESDTDDESDANDEIPAIGQKIQSYNVPPMISLTSGGRASVWTISGAGGGVGLVSGLIGVGGGFIRMPAIHYLIGTPLTAAVGTSLFAGLFSGAFGTFTYGMSGSVDLTVVSLLLVGSALGAKIGSAATTIVEENDVIVYFGLMMVFASIGIALSELSDWLGTGSLEFVSVLLLVGSSFFVAAMILYQVVQQTGSDESHAQTTLDGGD</sequence>
<evidence type="ECO:0000256" key="4">
    <source>
        <dbReference type="ARBA" id="ARBA00023136"/>
    </source>
</evidence>
<evidence type="ECO:0000313" key="8">
    <source>
        <dbReference type="Proteomes" id="UP000001879"/>
    </source>
</evidence>
<feature type="transmembrane region" description="Helical" evidence="5">
    <location>
        <begin position="12"/>
        <end position="36"/>
    </location>
</feature>
<feature type="transmembrane region" description="Helical" evidence="5">
    <location>
        <begin position="48"/>
        <end position="67"/>
    </location>
</feature>
<dbReference type="PaxDb" id="547559-Nmag_1044"/>
<feature type="transmembrane region" description="Helical" evidence="5">
    <location>
        <begin position="278"/>
        <end position="295"/>
    </location>
</feature>
<feature type="transmembrane region" description="Helical" evidence="5">
    <location>
        <begin position="211"/>
        <end position="237"/>
    </location>
</feature>
<dbReference type="PANTHER" id="PTHR43483:SF3">
    <property type="entry name" value="MEMBRANE TRANSPORTER PROTEIN HI_0806-RELATED"/>
    <property type="match status" value="1"/>
</dbReference>
<keyword evidence="3 5" id="KW-1133">Transmembrane helix</keyword>
<dbReference type="KEGG" id="nmg:Nmag_1044"/>
<evidence type="ECO:0000256" key="2">
    <source>
        <dbReference type="ARBA" id="ARBA00022692"/>
    </source>
</evidence>
<name>D3SRC3_NATMM</name>
<dbReference type="STRING" id="547559.Nmag_1044"/>
<gene>
    <name evidence="6" type="ordered locus">Nmag_1044</name>
    <name evidence="7" type="ORF">C500_17736</name>
</gene>
<evidence type="ECO:0000256" key="3">
    <source>
        <dbReference type="ARBA" id="ARBA00022989"/>
    </source>
</evidence>
<evidence type="ECO:0000313" key="6">
    <source>
        <dbReference type="EMBL" id="ADD04628.1"/>
    </source>
</evidence>
<dbReference type="EMBL" id="AOHS01000056">
    <property type="protein sequence ID" value="ELY25283.1"/>
    <property type="molecule type" value="Genomic_DNA"/>
</dbReference>
<dbReference type="AlphaFoldDB" id="D3SRC3"/>
<evidence type="ECO:0000256" key="1">
    <source>
        <dbReference type="ARBA" id="ARBA00004141"/>
    </source>
</evidence>
<protein>
    <recommendedName>
        <fullName evidence="5">Probable membrane transporter protein</fullName>
    </recommendedName>
</protein>
<dbReference type="RefSeq" id="WP_004216892.1">
    <property type="nucleotide sequence ID" value="NC_013922.1"/>
</dbReference>
<feature type="transmembrane region" description="Helical" evidence="5">
    <location>
        <begin position="180"/>
        <end position="205"/>
    </location>
</feature>
<dbReference type="Pfam" id="PF01925">
    <property type="entry name" value="TauE"/>
    <property type="match status" value="1"/>
</dbReference>
<dbReference type="eggNOG" id="arCOG02050">
    <property type="taxonomic scope" value="Archaea"/>
</dbReference>
<evidence type="ECO:0000313" key="7">
    <source>
        <dbReference type="EMBL" id="ELY25283.1"/>
    </source>
</evidence>
<keyword evidence="5" id="KW-1003">Cell membrane</keyword>
<reference evidence="6" key="4">
    <citation type="submission" date="2016-09" db="EMBL/GenBank/DDBJ databases">
        <authorList>
            <person name="Pfeiffer F."/>
        </authorList>
    </citation>
    <scope>NUCLEOTIDE SEQUENCE</scope>
    <source>
        <strain evidence="6">ATCC 43099</strain>
    </source>
</reference>
<dbReference type="Proteomes" id="UP000001879">
    <property type="component" value="Chromosome"/>
</dbReference>
<organism evidence="6 8">
    <name type="scientific">Natrialba magadii (strain ATCC 43099 / DSM 3394 / CCM 3739 / CIP 104546 / IAM 13178 / JCM 8861 / NBRC 102185 / NCIMB 2190 / MS3)</name>
    <name type="common">Natronobacterium magadii</name>
    <dbReference type="NCBI Taxonomy" id="547559"/>
    <lineage>
        <taxon>Archaea</taxon>
        <taxon>Methanobacteriati</taxon>
        <taxon>Methanobacteriota</taxon>
        <taxon>Stenosarchaea group</taxon>
        <taxon>Halobacteria</taxon>
        <taxon>Halobacteriales</taxon>
        <taxon>Natrialbaceae</taxon>
        <taxon>Natrialba</taxon>
    </lineage>
</organism>
<dbReference type="HOGENOM" id="CLU_045498_0_1_2"/>
<feature type="transmembrane region" description="Helical" evidence="5">
    <location>
        <begin position="307"/>
        <end position="328"/>
    </location>
</feature>
<evidence type="ECO:0000256" key="5">
    <source>
        <dbReference type="RuleBase" id="RU363041"/>
    </source>
</evidence>
<comment type="subcellular location">
    <subcellularLocation>
        <location evidence="5">Cell membrane</location>
        <topology evidence="5">Multi-pass membrane protein</topology>
    </subcellularLocation>
    <subcellularLocation>
        <location evidence="1">Membrane</location>
        <topology evidence="1">Multi-pass membrane protein</topology>
    </subcellularLocation>
</comment>
<proteinExistence type="inferred from homology"/>
<feature type="transmembrane region" description="Helical" evidence="5">
    <location>
        <begin position="79"/>
        <end position="99"/>
    </location>
</feature>
<dbReference type="InterPro" id="IPR002781">
    <property type="entry name" value="TM_pro_TauE-like"/>
</dbReference>
<reference evidence="7 9" key="3">
    <citation type="journal article" date="2014" name="PLoS Genet.">
        <title>Phylogenetically driven sequencing of extremely halophilic archaea reveals strategies for static and dynamic osmo-response.</title>
        <authorList>
            <person name="Becker E.A."/>
            <person name="Seitzer P.M."/>
            <person name="Tritt A."/>
            <person name="Larsen D."/>
            <person name="Krusor M."/>
            <person name="Yao A.I."/>
            <person name="Wu D."/>
            <person name="Madern D."/>
            <person name="Eisen J.A."/>
            <person name="Darling A.E."/>
            <person name="Facciotti M.T."/>
        </authorList>
    </citation>
    <scope>NUCLEOTIDE SEQUENCE [LARGE SCALE GENOMIC DNA]</scope>
    <source>
        <strain evidence="9">ATCC 43099 / DSM 3394 / CCM 3739 / CIP 104546 / IAM 13178 / JCM 8861 / NBRC 102185 / NCIMB 2190 / MS3</strain>
        <strain evidence="7">MS-3</strain>
    </source>
</reference>
<comment type="similarity">
    <text evidence="5">Belongs to the 4-toluene sulfonate uptake permease (TSUP) (TC 2.A.102) family.</text>
</comment>
<keyword evidence="4 5" id="KW-0472">Membrane</keyword>
<accession>D3SRC3</accession>
<feature type="transmembrane region" description="Helical" evidence="5">
    <location>
        <begin position="105"/>
        <end position="127"/>
    </location>
</feature>
<dbReference type="EMBL" id="CP001932">
    <property type="protein sequence ID" value="ADD04628.1"/>
    <property type="molecule type" value="Genomic_DNA"/>
</dbReference>
<dbReference type="GO" id="GO:0005886">
    <property type="term" value="C:plasma membrane"/>
    <property type="evidence" value="ECO:0007669"/>
    <property type="project" value="UniProtKB-SubCell"/>
</dbReference>
<dbReference type="OrthoDB" id="203751at2157"/>
<reference evidence="8" key="1">
    <citation type="submission" date="2010-02" db="EMBL/GenBank/DDBJ databases">
        <title>Complete sequence of chromosome of Natrialba magadii ATCC 43099.</title>
        <authorList>
            <consortium name="US DOE Joint Genome Institute"/>
            <person name="Lucas S."/>
            <person name="Copeland A."/>
            <person name="Lapidus A."/>
            <person name="Cheng J.-F."/>
            <person name="Bruce D."/>
            <person name="Goodwin L."/>
            <person name="Pitluck S."/>
            <person name="Davenport K."/>
            <person name="Saunders E."/>
            <person name="Detter J.C."/>
            <person name="Han C."/>
            <person name="Tapia R."/>
            <person name="Land M."/>
            <person name="Hauser L."/>
            <person name="Kyrpides N."/>
            <person name="Mikhailova N."/>
            <person name="De Castro R.E."/>
            <person name="Maupin-Furlow J.A."/>
            <person name="Woyke T."/>
        </authorList>
    </citation>
    <scope>NUCLEOTIDE SEQUENCE [LARGE SCALE GENOMIC DNA]</scope>
    <source>
        <strain evidence="8">ATCC 43099 / DSM 3394 / CCM 3739 / CIP 104546 / IAM 13178 / JCM 8861 / NBRC 102185 / NCIMB 2190 / MS3</strain>
    </source>
</reference>
<keyword evidence="2 5" id="KW-0812">Transmembrane</keyword>
<dbReference type="PANTHER" id="PTHR43483">
    <property type="entry name" value="MEMBRANE TRANSPORTER PROTEIN HI_0806-RELATED"/>
    <property type="match status" value="1"/>
</dbReference>
<dbReference type="Proteomes" id="UP000011543">
    <property type="component" value="Unassembled WGS sequence"/>
</dbReference>
<keyword evidence="8" id="KW-1185">Reference proteome</keyword>
<evidence type="ECO:0000313" key="9">
    <source>
        <dbReference type="Proteomes" id="UP000011543"/>
    </source>
</evidence>
<dbReference type="PATRIC" id="fig|547559.17.peg.3489"/>
<feature type="transmembrane region" description="Helical" evidence="5">
    <location>
        <begin position="249"/>
        <end position="272"/>
    </location>
</feature>
<dbReference type="GeneID" id="8823875"/>